<feature type="chain" id="PRO_5014663399" description="SbsA Ig-like domain-containing protein" evidence="2">
    <location>
        <begin position="39"/>
        <end position="1145"/>
    </location>
</feature>
<reference evidence="4" key="1">
    <citation type="submission" date="2017-09" db="EMBL/GenBank/DDBJ databases">
        <title>Depth-based differentiation of microbial function through sediment-hosted aquifers and enrichment of novel symbionts in the deep terrestrial subsurface.</title>
        <authorList>
            <person name="Probst A.J."/>
            <person name="Ladd B."/>
            <person name="Jarett J.K."/>
            <person name="Geller-Mcgrath D.E."/>
            <person name="Sieber C.M.K."/>
            <person name="Emerson J.B."/>
            <person name="Anantharaman K."/>
            <person name="Thomas B.C."/>
            <person name="Malmstrom R."/>
            <person name="Stieglmeier M."/>
            <person name="Klingl A."/>
            <person name="Woyke T."/>
            <person name="Ryan C.M."/>
            <person name="Banfield J.F."/>
        </authorList>
    </citation>
    <scope>NUCLEOTIDE SEQUENCE [LARGE SCALE GENOMIC DNA]</scope>
</reference>
<keyword evidence="1" id="KW-1133">Transmembrane helix</keyword>
<dbReference type="Pfam" id="PF08309">
    <property type="entry name" value="LVIVD"/>
    <property type="match status" value="4"/>
</dbReference>
<keyword evidence="1" id="KW-0812">Transmembrane</keyword>
<evidence type="ECO:0000256" key="2">
    <source>
        <dbReference type="SAM" id="SignalP"/>
    </source>
</evidence>
<feature type="transmembrane region" description="Helical" evidence="1">
    <location>
        <begin position="67"/>
        <end position="90"/>
    </location>
</feature>
<dbReference type="SUPFAM" id="SSF101908">
    <property type="entry name" value="Putative isomerase YbhE"/>
    <property type="match status" value="1"/>
</dbReference>
<protein>
    <recommendedName>
        <fullName evidence="5">SbsA Ig-like domain-containing protein</fullName>
    </recommendedName>
</protein>
<dbReference type="InterPro" id="IPR013211">
    <property type="entry name" value="LVIVD"/>
</dbReference>
<evidence type="ECO:0000256" key="1">
    <source>
        <dbReference type="SAM" id="Phobius"/>
    </source>
</evidence>
<dbReference type="Pfam" id="PF18895">
    <property type="entry name" value="T4SS_pilin"/>
    <property type="match status" value="1"/>
</dbReference>
<evidence type="ECO:0000313" key="3">
    <source>
        <dbReference type="EMBL" id="PIZ94978.1"/>
    </source>
</evidence>
<keyword evidence="1" id="KW-0472">Membrane</keyword>
<feature type="transmembrane region" description="Helical" evidence="1">
    <location>
        <begin position="111"/>
        <end position="131"/>
    </location>
</feature>
<feature type="signal peptide" evidence="2">
    <location>
        <begin position="1"/>
        <end position="38"/>
    </location>
</feature>
<dbReference type="AlphaFoldDB" id="A0A2M7V864"/>
<accession>A0A2M7V864</accession>
<keyword evidence="2" id="KW-0732">Signal</keyword>
<organism evidence="3 4">
    <name type="scientific">Candidatus Magasanikbacteria bacterium CG_4_10_14_0_2_um_filter_37_12</name>
    <dbReference type="NCBI Taxonomy" id="1974637"/>
    <lineage>
        <taxon>Bacteria</taxon>
        <taxon>Candidatus Magasanikiibacteriota</taxon>
    </lineage>
</organism>
<evidence type="ECO:0008006" key="5">
    <source>
        <dbReference type="Google" id="ProtNLM"/>
    </source>
</evidence>
<dbReference type="EMBL" id="PFPK01000024">
    <property type="protein sequence ID" value="PIZ94978.1"/>
    <property type="molecule type" value="Genomic_DNA"/>
</dbReference>
<gene>
    <name evidence="3" type="ORF">COX81_02140</name>
</gene>
<proteinExistence type="predicted"/>
<comment type="caution">
    <text evidence="3">The sequence shown here is derived from an EMBL/GenBank/DDBJ whole genome shotgun (WGS) entry which is preliminary data.</text>
</comment>
<name>A0A2M7V864_9BACT</name>
<sequence length="1145" mass="126018">MFFGIKNKNKFGKCHKVVMALFLSILICVLFLPQSSHAQGATDFGVAQVEQGIELGGFDFPLVITKIIRAVLGFLALIMVIMTLYAGYLIMVSGGNEEKVLHGKNTLKNAIIGLAIIFFALIIVQFVINLLKAATGYEPKQPGTPVINTFDGAGSLVKLVKDHYPASNQQDIYRNTKIAITFNIEIDPSSVIENTNNTCWQLDEVDAVVIAGTKGNADYGANCKKNETTGGILEYYGDCTKEGVCDTMKPEVINIYRFKTIVDENNQETEVQIDANGEDTNQLIEAYGMVAYDNSQAYTFVFKPKELLGSDKEDMWHKVVVTSGVTKMQKNKDGESVSIFNGYPNNNYPWNFETNTDIDLSPPYVVDVSPNSSEVISKNKVLKITFNEAVDPMVVQGVVSPSSSFDNILVDILGNDGNSLVQDTNTETQITIETVVGESFEYKGQIPASPKKVKKMISVGDRIYVVDSDKIIKTINVSDPSKPVNEGVWFTAPKGINAIHHDDQYIYVTYGYADRSALDILDLSNGNSVGKLAGFAFPFDVFVQGNYAYVADGIAGLKIVDISNPASLTSASVVGTLDFGGFNNAITSVYVNGQDAYVVKGGGTKDFFLVDVSNPLSPKKVKKIDDTIFGTIDILVNGNDLYTAHKADGVFISDKDTLELYSVIPNKFSGESLDGVSAISIELFDKYLLIGYQKAFKIYDITDKYNPVLKLSYPSSLEDDAPWSLSDNFRALAVHGGYAYVSDMDNGIKYFEILGEKQVEVVKDVEVQDLNSKGVKGQWKVTNGYKTVEFIPQEKCGINSCGDDIYCLYVPCADYDKECTAHYGVLVRTAQLADETNPSFVAKPFSGVLDMADNALDYHNTEVTPDYDSLGDVLKTNSSIPGKFDFTIYDKYYNYETNTGWRHKPLIFGIAKDIANTEKLPDNFWWHFTVQNKIDMTAPHIQTVNPGTDMEDVGDYYPVDILFSKEMNLDSLYNVQLREHPGDALAPDDYSFSFFDSEMVIGEDEDASTTTLSTATTLTIKHPVRPFGPNDKDFYYFGIVPGRETVADNQNCMYPGRGPYNGTIKSVVVSEKCVVKYGDDGEIQEGGIGSLCVPVDKVAETDTGCVTTVVDGTTLINGTGFYVTQPDKDTCYAKLQDKKVSPTEF</sequence>
<dbReference type="InterPro" id="IPR043993">
    <property type="entry name" value="T4SS_pilin"/>
</dbReference>
<dbReference type="Proteomes" id="UP000228568">
    <property type="component" value="Unassembled WGS sequence"/>
</dbReference>
<evidence type="ECO:0000313" key="4">
    <source>
        <dbReference type="Proteomes" id="UP000228568"/>
    </source>
</evidence>